<keyword evidence="2 4" id="KW-0833">Ubl conjugation pathway</keyword>
<feature type="region of interest" description="Disordered" evidence="5">
    <location>
        <begin position="287"/>
        <end position="335"/>
    </location>
</feature>
<keyword evidence="1" id="KW-0808">Transferase</keyword>
<dbReference type="Pfam" id="PF00179">
    <property type="entry name" value="UQ_con"/>
    <property type="match status" value="1"/>
</dbReference>
<sequence length="363" mass="41491">MFSRPHLLIERDLQKIQKDDLWGIEAYPLTDENIFECTAKVKGLKGTAWEGGIFRLYIRFDEHYNVRPPEVCFHTIPFHPNVDVITGRPCIDFLDDYTLWKDTYTIGYILMNIQLLLCNPVIENAVNLDAADMLITSPHSYRQMVQDCVAASQRVDAGLSPHLDQDTRVRFGPTEVTDTNPQTGSQSISLRKAARISFDDYLTTWTGIATSKNNFEEKNPLLEALQENPKLQNIHYGLTLQELEEQMKRQLDEHSMLTYGKFKKKQSEEEEKAKKLAQLNKIRKIYLPRRTPPPGSTSPSFPRSATGRVSQVSTNHHGQFSPKSPRHLDPPMAVTGENPIGEAWEHEVDDLVAWTMKLDEEAL</sequence>
<dbReference type="KEGG" id="lak:106151868"/>
<dbReference type="SUPFAM" id="SSF54495">
    <property type="entry name" value="UBC-like"/>
    <property type="match status" value="1"/>
</dbReference>
<keyword evidence="4" id="KW-0067">ATP-binding</keyword>
<dbReference type="InterPro" id="IPR000608">
    <property type="entry name" value="UBC"/>
</dbReference>
<accession>A0A1S3H6J2</accession>
<name>A0A1S3H6J2_LINAN</name>
<dbReference type="RefSeq" id="XP_013380748.1">
    <property type="nucleotide sequence ID" value="XM_013525294.2"/>
</dbReference>
<dbReference type="GO" id="GO:0005524">
    <property type="term" value="F:ATP binding"/>
    <property type="evidence" value="ECO:0007669"/>
    <property type="project" value="UniProtKB-UniRule"/>
</dbReference>
<evidence type="ECO:0000313" key="9">
    <source>
        <dbReference type="RefSeq" id="XP_013380749.1"/>
    </source>
</evidence>
<comment type="similarity">
    <text evidence="4">Belongs to the ubiquitin-conjugating enzyme family.</text>
</comment>
<dbReference type="Proteomes" id="UP000085678">
    <property type="component" value="Unplaced"/>
</dbReference>
<dbReference type="AlphaFoldDB" id="A0A1S3H6J2"/>
<evidence type="ECO:0000256" key="4">
    <source>
        <dbReference type="RuleBase" id="RU362109"/>
    </source>
</evidence>
<reference evidence="8 9" key="1">
    <citation type="submission" date="2025-04" db="UniProtKB">
        <authorList>
            <consortium name="RefSeq"/>
        </authorList>
    </citation>
    <scope>IDENTIFICATION</scope>
    <source>
        <tissue evidence="8 9">Gonads</tissue>
    </source>
</reference>
<feature type="domain" description="UBC core" evidence="6">
    <location>
        <begin position="4"/>
        <end position="154"/>
    </location>
</feature>
<organism evidence="7 9">
    <name type="scientific">Lingula anatina</name>
    <name type="common">Brachiopod</name>
    <name type="synonym">Lingula unguis</name>
    <dbReference type="NCBI Taxonomy" id="7574"/>
    <lineage>
        <taxon>Eukaryota</taxon>
        <taxon>Metazoa</taxon>
        <taxon>Spiralia</taxon>
        <taxon>Lophotrochozoa</taxon>
        <taxon>Brachiopoda</taxon>
        <taxon>Linguliformea</taxon>
        <taxon>Lingulata</taxon>
        <taxon>Lingulida</taxon>
        <taxon>Linguloidea</taxon>
        <taxon>Lingulidae</taxon>
        <taxon>Lingula</taxon>
    </lineage>
</organism>
<feature type="compositionally biased region" description="Polar residues" evidence="5">
    <location>
        <begin position="307"/>
        <end position="322"/>
    </location>
</feature>
<dbReference type="InterPro" id="IPR016135">
    <property type="entry name" value="UBQ-conjugating_enzyme/RWD"/>
</dbReference>
<keyword evidence="7" id="KW-1185">Reference proteome</keyword>
<dbReference type="PROSITE" id="PS00183">
    <property type="entry name" value="UBC_1"/>
    <property type="match status" value="1"/>
</dbReference>
<dbReference type="GO" id="GO:0016740">
    <property type="term" value="F:transferase activity"/>
    <property type="evidence" value="ECO:0007669"/>
    <property type="project" value="UniProtKB-KW"/>
</dbReference>
<dbReference type="GeneID" id="106151868"/>
<dbReference type="SMART" id="SM00212">
    <property type="entry name" value="UBCc"/>
    <property type="match status" value="1"/>
</dbReference>
<evidence type="ECO:0000259" key="6">
    <source>
        <dbReference type="PROSITE" id="PS50127"/>
    </source>
</evidence>
<dbReference type="InterPro" id="IPR023313">
    <property type="entry name" value="UBQ-conjugating_AS"/>
</dbReference>
<protein>
    <submittedName>
        <fullName evidence="8 9">Ubiquitin-conjugating enzyme E2 U</fullName>
    </submittedName>
</protein>
<dbReference type="Gene3D" id="3.10.110.10">
    <property type="entry name" value="Ubiquitin Conjugating Enzyme"/>
    <property type="match status" value="1"/>
</dbReference>
<dbReference type="OMA" id="SEDMMQW"/>
<evidence type="ECO:0000256" key="3">
    <source>
        <dbReference type="PROSITE-ProRule" id="PRU10133"/>
    </source>
</evidence>
<keyword evidence="4" id="KW-0547">Nucleotide-binding</keyword>
<dbReference type="CDD" id="cd23806">
    <property type="entry name" value="UBCc_UBE2U"/>
    <property type="match status" value="1"/>
</dbReference>
<dbReference type="RefSeq" id="XP_013380749.1">
    <property type="nucleotide sequence ID" value="XM_013525295.1"/>
</dbReference>
<dbReference type="PROSITE" id="PS50127">
    <property type="entry name" value="UBC_2"/>
    <property type="match status" value="1"/>
</dbReference>
<evidence type="ECO:0000256" key="1">
    <source>
        <dbReference type="ARBA" id="ARBA00022679"/>
    </source>
</evidence>
<dbReference type="OrthoDB" id="9978460at2759"/>
<proteinExistence type="inferred from homology"/>
<evidence type="ECO:0000256" key="2">
    <source>
        <dbReference type="ARBA" id="ARBA00022786"/>
    </source>
</evidence>
<gene>
    <name evidence="8 9" type="primary">LOC106151868</name>
</gene>
<feature type="active site" description="Glycyl thioester intermediate" evidence="3">
    <location>
        <position position="90"/>
    </location>
</feature>
<dbReference type="PANTHER" id="PTHR24067">
    <property type="entry name" value="UBIQUITIN-CONJUGATING ENZYME E2"/>
    <property type="match status" value="1"/>
</dbReference>
<dbReference type="InterPro" id="IPR050113">
    <property type="entry name" value="Ub_conjugating_enzyme"/>
</dbReference>
<dbReference type="STRING" id="7574.A0A1S3H6J2"/>
<evidence type="ECO:0000313" key="7">
    <source>
        <dbReference type="Proteomes" id="UP000085678"/>
    </source>
</evidence>
<evidence type="ECO:0000313" key="8">
    <source>
        <dbReference type="RefSeq" id="XP_013380748.1"/>
    </source>
</evidence>
<evidence type="ECO:0000256" key="5">
    <source>
        <dbReference type="SAM" id="MobiDB-lite"/>
    </source>
</evidence>